<organism evidence="5 6">
    <name type="scientific">Rhodopseudomonas palustris</name>
    <dbReference type="NCBI Taxonomy" id="1076"/>
    <lineage>
        <taxon>Bacteria</taxon>
        <taxon>Pseudomonadati</taxon>
        <taxon>Pseudomonadota</taxon>
        <taxon>Alphaproteobacteria</taxon>
        <taxon>Hyphomicrobiales</taxon>
        <taxon>Nitrobacteraceae</taxon>
        <taxon>Rhodopseudomonas</taxon>
    </lineage>
</organism>
<feature type="domain" description="Leucine-binding protein" evidence="4">
    <location>
        <begin position="34"/>
        <end position="376"/>
    </location>
</feature>
<keyword evidence="3" id="KW-0029">Amino-acid transport</keyword>
<dbReference type="SUPFAM" id="SSF53822">
    <property type="entry name" value="Periplasmic binding protein-like I"/>
    <property type="match status" value="1"/>
</dbReference>
<protein>
    <submittedName>
        <fullName evidence="5">Branched-chain amino acid ABC transporter substrate-binding protein</fullName>
    </submittedName>
</protein>
<sequence length="407" mass="43207">MTKQGGLTRRTIVGTGLGIAAGLVTRPSFAAKTKVKVGAIMPSSGVLAFPGQACVRGIDLGAKFAREKFGLDIEIVHADTQSRPENGRIAAESLIRQGCTVLIGAWDSGATISALQACEAAKVPMVVHIASATQVTSQGFTQVFRYYPTSLTIVRQSLAELKSVLGTLKDPPSSAVVLHLNNTMGQSTAASIGQAWKEVDVPLKIAQYVAYDEKAKDLSVEVAKAKASGADALISVTRVNDAIMIARECIKQGWDPKMVFSPNSNGVSDKAYHDALGKYGDGPILSALWLNPKGAETDKIMKMFTSDYPNDWFDANAGCAFEAVQIVADAVTRAASTESAAIHGALKATDLKPTLMYGDNTKFDDTGQNIHCSMVMLQGLKGRPRVVAPKAIAEASLEYPLAPYSKR</sequence>
<dbReference type="OrthoDB" id="7318060at2"/>
<name>A0A418V1L2_RHOPL</name>
<dbReference type="InterPro" id="IPR028082">
    <property type="entry name" value="Peripla_BP_I"/>
</dbReference>
<dbReference type="Pfam" id="PF13458">
    <property type="entry name" value="Peripla_BP_6"/>
    <property type="match status" value="1"/>
</dbReference>
<evidence type="ECO:0000256" key="2">
    <source>
        <dbReference type="ARBA" id="ARBA00022729"/>
    </source>
</evidence>
<dbReference type="RefSeq" id="WP_119858190.1">
    <property type="nucleotide sequence ID" value="NZ_QYYD01000021.1"/>
</dbReference>
<evidence type="ECO:0000313" key="5">
    <source>
        <dbReference type="EMBL" id="RJF69782.1"/>
    </source>
</evidence>
<dbReference type="Gene3D" id="3.40.50.2300">
    <property type="match status" value="2"/>
</dbReference>
<dbReference type="InterPro" id="IPR051010">
    <property type="entry name" value="BCAA_transport"/>
</dbReference>
<evidence type="ECO:0000259" key="4">
    <source>
        <dbReference type="Pfam" id="PF13458"/>
    </source>
</evidence>
<keyword evidence="2" id="KW-0732">Signal</keyword>
<comment type="similarity">
    <text evidence="1">Belongs to the leucine-binding protein family.</text>
</comment>
<dbReference type="PANTHER" id="PTHR30483">
    <property type="entry name" value="LEUCINE-SPECIFIC-BINDING PROTEIN"/>
    <property type="match status" value="1"/>
</dbReference>
<dbReference type="EMBL" id="QYYD01000021">
    <property type="protein sequence ID" value="RJF69782.1"/>
    <property type="molecule type" value="Genomic_DNA"/>
</dbReference>
<keyword evidence="3" id="KW-0813">Transport</keyword>
<accession>A0A418V1L2</accession>
<dbReference type="GO" id="GO:0006865">
    <property type="term" value="P:amino acid transport"/>
    <property type="evidence" value="ECO:0007669"/>
    <property type="project" value="UniProtKB-KW"/>
</dbReference>
<dbReference type="InterPro" id="IPR028081">
    <property type="entry name" value="Leu-bd"/>
</dbReference>
<evidence type="ECO:0000313" key="6">
    <source>
        <dbReference type="Proteomes" id="UP000285523"/>
    </source>
</evidence>
<gene>
    <name evidence="5" type="ORF">D4Q52_19235</name>
</gene>
<dbReference type="AlphaFoldDB" id="A0A418V1L2"/>
<evidence type="ECO:0000256" key="3">
    <source>
        <dbReference type="ARBA" id="ARBA00022970"/>
    </source>
</evidence>
<proteinExistence type="inferred from homology"/>
<reference evidence="5 6" key="1">
    <citation type="submission" date="2018-09" db="EMBL/GenBank/DDBJ databases">
        <title>Draft genome sequence of Rhodopseudomonas palustris 2.1.18.</title>
        <authorList>
            <person name="Robertson S.L."/>
            <person name="Meyer T.E."/>
            <person name="Kyndt J.A."/>
        </authorList>
    </citation>
    <scope>NUCLEOTIDE SEQUENCE [LARGE SCALE GENOMIC DNA]</scope>
    <source>
        <strain evidence="5 6">2.1.18</strain>
    </source>
</reference>
<dbReference type="PANTHER" id="PTHR30483:SF37">
    <property type="entry name" value="ABC TRANSPORTER SUBSTRATE-BINDING PROTEIN"/>
    <property type="match status" value="1"/>
</dbReference>
<evidence type="ECO:0000256" key="1">
    <source>
        <dbReference type="ARBA" id="ARBA00010062"/>
    </source>
</evidence>
<comment type="caution">
    <text evidence="5">The sequence shown here is derived from an EMBL/GenBank/DDBJ whole genome shotgun (WGS) entry which is preliminary data.</text>
</comment>
<dbReference type="Proteomes" id="UP000285523">
    <property type="component" value="Unassembled WGS sequence"/>
</dbReference>